<organism evidence="10 11">
    <name type="scientific">Mucor lusitanicus CBS 277.49</name>
    <dbReference type="NCBI Taxonomy" id="747725"/>
    <lineage>
        <taxon>Eukaryota</taxon>
        <taxon>Fungi</taxon>
        <taxon>Fungi incertae sedis</taxon>
        <taxon>Mucoromycota</taxon>
        <taxon>Mucoromycotina</taxon>
        <taxon>Mucoromycetes</taxon>
        <taxon>Mucorales</taxon>
        <taxon>Mucorineae</taxon>
        <taxon>Mucoraceae</taxon>
        <taxon>Mucor</taxon>
    </lineage>
</organism>
<evidence type="ECO:0000256" key="8">
    <source>
        <dbReference type="SAM" id="MobiDB-lite"/>
    </source>
</evidence>
<dbReference type="Proteomes" id="UP000077051">
    <property type="component" value="Unassembled WGS sequence"/>
</dbReference>
<dbReference type="VEuPathDB" id="FungiDB:MUCCIDRAFT_188388"/>
<comment type="caution">
    <text evidence="10">The sequence shown here is derived from an EMBL/GenBank/DDBJ whole genome shotgun (WGS) entry which is preliminary data.</text>
</comment>
<sequence length="409" mass="45968">MTLSQLQLPPATKLPAIKLPSLIYSTRDEWAFNNNQQTISCYPAPQIAQTHMSTDILLPPILPTAPATNSYSPPPTSLPDSPPYSSCSSLSVSSLPSSPDTVPDTSFSSCHVPQHHTLASTKTTKKNGCSIESLLNSGSELLALEREDQLNRRSSTPSQKTSVTLQKKRIDKRKRAAALPYFSNKKQPALDDGRNTKGLRLFSKQVCDKVAERGVTTYNEVADELAAEIQQKSTVPVDQKNIRRRVYDALNVLMAMDIITKDRKQIKWLGLHHHQQPLASLEHHDAAAAAASFDMQQTMLEQEIQQEESRQQRLLESIQKSKHDLNTTFEDFARLEKLVKRNQQQQTEQQTQVVHLPFFMVSSNENIHTHWNHSKEAVLYSHSNCSVHHDMDILAKLWPSLSKTPNVVS</sequence>
<dbReference type="FunFam" id="1.10.10.10:FF:000360">
    <property type="entry name" value="Transcription factor Dp-1, a"/>
    <property type="match status" value="1"/>
</dbReference>
<evidence type="ECO:0000256" key="4">
    <source>
        <dbReference type="ARBA" id="ARBA00023125"/>
    </source>
</evidence>
<dbReference type="Gene3D" id="1.10.10.10">
    <property type="entry name" value="Winged helix-like DNA-binding domain superfamily/Winged helix DNA-binding domain"/>
    <property type="match status" value="1"/>
</dbReference>
<name>A0A162MVF2_MUCCL</name>
<evidence type="ECO:0000256" key="5">
    <source>
        <dbReference type="ARBA" id="ARBA00023163"/>
    </source>
</evidence>
<dbReference type="AlphaFoldDB" id="A0A162MVF2"/>
<comment type="subcellular location">
    <subcellularLocation>
        <location evidence="1 7">Nucleus</location>
    </subcellularLocation>
</comment>
<dbReference type="SUPFAM" id="SSF144074">
    <property type="entry name" value="E2F-DP heterodimerization region"/>
    <property type="match status" value="1"/>
</dbReference>
<feature type="compositionally biased region" description="Pro residues" evidence="8">
    <location>
        <begin position="72"/>
        <end position="82"/>
    </location>
</feature>
<dbReference type="PANTHER" id="PTHR12548:SF9">
    <property type="entry name" value="TRANSCRIPTION FACTOR DP"/>
    <property type="match status" value="1"/>
</dbReference>
<proteinExistence type="inferred from homology"/>
<dbReference type="InterPro" id="IPR014889">
    <property type="entry name" value="Transc_factor_DP_C"/>
</dbReference>
<dbReference type="InterPro" id="IPR036388">
    <property type="entry name" value="WH-like_DNA-bd_sf"/>
</dbReference>
<gene>
    <name evidence="10" type="ORF">MUCCIDRAFT_188388</name>
</gene>
<comment type="similarity">
    <text evidence="2 7">Belongs to the E2F/DP family.</text>
</comment>
<evidence type="ECO:0000313" key="11">
    <source>
        <dbReference type="Proteomes" id="UP000077051"/>
    </source>
</evidence>
<evidence type="ECO:0000256" key="2">
    <source>
        <dbReference type="ARBA" id="ARBA00010940"/>
    </source>
</evidence>
<protein>
    <submittedName>
        <fullName evidence="10">Transcription factor E2F/dimerization partner</fullName>
    </submittedName>
</protein>
<feature type="region of interest" description="Disordered" evidence="8">
    <location>
        <begin position="67"/>
        <end position="95"/>
    </location>
</feature>
<dbReference type="STRING" id="747725.A0A162MVF2"/>
<feature type="compositionally biased region" description="Low complexity" evidence="8">
    <location>
        <begin position="83"/>
        <end position="95"/>
    </location>
</feature>
<keyword evidence="4 7" id="KW-0238">DNA-binding</keyword>
<evidence type="ECO:0000256" key="7">
    <source>
        <dbReference type="RuleBase" id="RU003796"/>
    </source>
</evidence>
<dbReference type="InterPro" id="IPR015648">
    <property type="entry name" value="Transcrpt_fac_DP"/>
</dbReference>
<evidence type="ECO:0000256" key="6">
    <source>
        <dbReference type="ARBA" id="ARBA00023242"/>
    </source>
</evidence>
<dbReference type="SUPFAM" id="SSF46785">
    <property type="entry name" value="Winged helix' DNA-binding domain"/>
    <property type="match status" value="1"/>
</dbReference>
<reference evidence="10 11" key="1">
    <citation type="submission" date="2015-06" db="EMBL/GenBank/DDBJ databases">
        <title>Expansion of signal transduction pathways in fungi by whole-genome duplication.</title>
        <authorList>
            <consortium name="DOE Joint Genome Institute"/>
            <person name="Corrochano L.M."/>
            <person name="Kuo A."/>
            <person name="Marcet-Houben M."/>
            <person name="Polaino S."/>
            <person name="Salamov A."/>
            <person name="Villalobos J.M."/>
            <person name="Alvarez M.I."/>
            <person name="Avalos J."/>
            <person name="Benito E.P."/>
            <person name="Benoit I."/>
            <person name="Burger G."/>
            <person name="Camino L.P."/>
            <person name="Canovas D."/>
            <person name="Cerda-Olmedo E."/>
            <person name="Cheng J.-F."/>
            <person name="Dominguez A."/>
            <person name="Elias M."/>
            <person name="Eslava A.P."/>
            <person name="Glaser F."/>
            <person name="Grimwood J."/>
            <person name="Gutierrez G."/>
            <person name="Heitman J."/>
            <person name="Henrissat B."/>
            <person name="Iturriaga E.A."/>
            <person name="Lang B.F."/>
            <person name="Lavin J.L."/>
            <person name="Lee S."/>
            <person name="Li W."/>
            <person name="Lindquist E."/>
            <person name="Lopez-Garcia S."/>
            <person name="Luque E.M."/>
            <person name="Marcos A.T."/>
            <person name="Martin J."/>
            <person name="Mccluskey K."/>
            <person name="Medina H.R."/>
            <person name="Miralles-Duran A."/>
            <person name="Miyazaki A."/>
            <person name="Munoz-Torres E."/>
            <person name="Oguiza J.A."/>
            <person name="Ohm R."/>
            <person name="Olmedo M."/>
            <person name="Orejas M."/>
            <person name="Ortiz-Castellanos L."/>
            <person name="Pisabarro A.G."/>
            <person name="Rodriguez-Romero J."/>
            <person name="Ruiz-Herrera J."/>
            <person name="Ruiz-Vazquez R."/>
            <person name="Sanz C."/>
            <person name="Schackwitz W."/>
            <person name="Schmutz J."/>
            <person name="Shahriari M."/>
            <person name="Shelest E."/>
            <person name="Silva-Franco F."/>
            <person name="Soanes D."/>
            <person name="Syed K."/>
            <person name="Tagua V.G."/>
            <person name="Talbot N.J."/>
            <person name="Thon M."/>
            <person name="De Vries R.P."/>
            <person name="Wiebenga A."/>
            <person name="Yadav J.S."/>
            <person name="Braun E.L."/>
            <person name="Baker S."/>
            <person name="Garre V."/>
            <person name="Horwitz B."/>
            <person name="Torres-Martinez S."/>
            <person name="Idnurm A."/>
            <person name="Herrera-Estrella A."/>
            <person name="Gabaldon T."/>
            <person name="Grigoriev I.V."/>
        </authorList>
    </citation>
    <scope>NUCLEOTIDE SEQUENCE [LARGE SCALE GENOMIC DNA]</scope>
    <source>
        <strain evidence="10 11">CBS 277.49</strain>
    </source>
</reference>
<evidence type="ECO:0000259" key="9">
    <source>
        <dbReference type="SMART" id="SM01372"/>
    </source>
</evidence>
<keyword evidence="3 7" id="KW-0805">Transcription regulation</keyword>
<dbReference type="Pfam" id="PF08781">
    <property type="entry name" value="DP"/>
    <property type="match status" value="1"/>
</dbReference>
<dbReference type="PANTHER" id="PTHR12548">
    <property type="entry name" value="TRANSCRIPTION FACTOR DP"/>
    <property type="match status" value="1"/>
</dbReference>
<keyword evidence="5 7" id="KW-0804">Transcription</keyword>
<dbReference type="EMBL" id="AMYB01000002">
    <property type="protein sequence ID" value="OAD05885.1"/>
    <property type="molecule type" value="Genomic_DNA"/>
</dbReference>
<dbReference type="OrthoDB" id="552115at2759"/>
<dbReference type="InterPro" id="IPR036390">
    <property type="entry name" value="WH_DNA-bd_sf"/>
</dbReference>
<dbReference type="InterPro" id="IPR038168">
    <property type="entry name" value="TF_DP_C_sf"/>
</dbReference>
<feature type="domain" description="E2F/DP family winged-helix DNA-binding" evidence="9">
    <location>
        <begin position="194"/>
        <end position="270"/>
    </location>
</feature>
<dbReference type="InterPro" id="IPR037241">
    <property type="entry name" value="E2F-DP_heterodim"/>
</dbReference>
<evidence type="ECO:0000256" key="3">
    <source>
        <dbReference type="ARBA" id="ARBA00023015"/>
    </source>
</evidence>
<evidence type="ECO:0000256" key="1">
    <source>
        <dbReference type="ARBA" id="ARBA00004123"/>
    </source>
</evidence>
<dbReference type="GO" id="GO:0051726">
    <property type="term" value="P:regulation of cell cycle"/>
    <property type="evidence" value="ECO:0007669"/>
    <property type="project" value="InterPro"/>
</dbReference>
<dbReference type="GO" id="GO:0005667">
    <property type="term" value="C:transcription regulator complex"/>
    <property type="evidence" value="ECO:0007669"/>
    <property type="project" value="InterPro"/>
</dbReference>
<dbReference type="GO" id="GO:0005634">
    <property type="term" value="C:nucleus"/>
    <property type="evidence" value="ECO:0007669"/>
    <property type="project" value="UniProtKB-SubCell"/>
</dbReference>
<dbReference type="GO" id="GO:0000981">
    <property type="term" value="F:DNA-binding transcription factor activity, RNA polymerase II-specific"/>
    <property type="evidence" value="ECO:0007669"/>
    <property type="project" value="TreeGrafter"/>
</dbReference>
<dbReference type="GO" id="GO:0000977">
    <property type="term" value="F:RNA polymerase II transcription regulatory region sequence-specific DNA binding"/>
    <property type="evidence" value="ECO:0007669"/>
    <property type="project" value="TreeGrafter"/>
</dbReference>
<dbReference type="Pfam" id="PF02319">
    <property type="entry name" value="WHD_E2F_TDP"/>
    <property type="match status" value="1"/>
</dbReference>
<keyword evidence="6 7" id="KW-0539">Nucleus</keyword>
<keyword evidence="11" id="KW-1185">Reference proteome</keyword>
<dbReference type="InterPro" id="IPR003316">
    <property type="entry name" value="E2F_WHTH_DNA-bd_dom"/>
</dbReference>
<dbReference type="Gene3D" id="1.20.140.80">
    <property type="entry name" value="Transcription factor DP"/>
    <property type="match status" value="1"/>
</dbReference>
<dbReference type="SMART" id="SM01372">
    <property type="entry name" value="E2F_TDP"/>
    <property type="match status" value="1"/>
</dbReference>
<accession>A0A162MVF2</accession>
<evidence type="ECO:0000313" key="10">
    <source>
        <dbReference type="EMBL" id="OAD05885.1"/>
    </source>
</evidence>